<dbReference type="FunFam" id="3.60.20.30:FF:000001">
    <property type="entry name" value="Isoaspartyl peptidase/L-asparaginase"/>
    <property type="match status" value="1"/>
</dbReference>
<keyword evidence="1" id="KW-0645">Protease</keyword>
<evidence type="ECO:0000256" key="6">
    <source>
        <dbReference type="PIRSR" id="PIRSR600246-2"/>
    </source>
</evidence>
<feature type="binding site" evidence="6">
    <location>
        <begin position="193"/>
        <end position="196"/>
    </location>
    <ligand>
        <name>substrate</name>
    </ligand>
</feature>
<dbReference type="GeneID" id="7330011"/>
<accession>A0A0H3C7D4</accession>
<dbReference type="SUPFAM" id="SSF56235">
    <property type="entry name" value="N-terminal nucleophile aminohydrolases (Ntn hydrolases)"/>
    <property type="match status" value="1"/>
</dbReference>
<keyword evidence="2 8" id="KW-0378">Hydrolase</keyword>
<sequence>MTDVPYVIALHGGAGVIPGRDYGRALDHLRDLAARMSSKLADGLDAIDAVEIAVTEMEDSGLYVAGRGSAPNAVGVVEMDASIMDGARHRAGAVCAIQGVASPVGAARQVLEATPHVLLAGEGASQFARARGLPLIGDPANFYRTPVGLTQADIDAEAAALAHGTVGAVALDRRGALAAATSTGGVFGKRPGRVGDTPLPGAGVWADGEVAVSCTGVGEYFILGATAYDVAARLRYAGQSLDQACQGAIARIGELGGDGGLIAVDRRGRVSFQFNSPGLKRAVAGCGRLTQALI</sequence>
<dbReference type="InterPro" id="IPR000246">
    <property type="entry name" value="Peptidase_T2"/>
</dbReference>
<protein>
    <recommendedName>
        <fullName evidence="4">Isoaspartyl peptidase</fullName>
    </recommendedName>
</protein>
<dbReference type="OrthoDB" id="9780217at2"/>
<evidence type="ECO:0000256" key="7">
    <source>
        <dbReference type="PIRSR" id="PIRSR600246-3"/>
    </source>
</evidence>
<dbReference type="CDD" id="cd04701">
    <property type="entry name" value="Asparaginase_2"/>
    <property type="match status" value="1"/>
</dbReference>
<evidence type="ECO:0000256" key="1">
    <source>
        <dbReference type="ARBA" id="ARBA00022670"/>
    </source>
</evidence>
<dbReference type="KEGG" id="ccs:CCNA_00612"/>
<dbReference type="RefSeq" id="YP_002515985.1">
    <property type="nucleotide sequence ID" value="NC_011916.1"/>
</dbReference>
<dbReference type="Gene3D" id="3.60.20.30">
    <property type="entry name" value="(Glycosyl)asparaginase"/>
    <property type="match status" value="1"/>
</dbReference>
<dbReference type="GO" id="GO:0008233">
    <property type="term" value="F:peptidase activity"/>
    <property type="evidence" value="ECO:0007669"/>
    <property type="project" value="UniProtKB-KW"/>
</dbReference>
<evidence type="ECO:0000256" key="3">
    <source>
        <dbReference type="ARBA" id="ARBA00022813"/>
    </source>
</evidence>
<evidence type="ECO:0000313" key="8">
    <source>
        <dbReference type="EMBL" id="ACL94077.1"/>
    </source>
</evidence>
<dbReference type="AlphaFoldDB" id="A0A0H3C7D4"/>
<evidence type="ECO:0000256" key="5">
    <source>
        <dbReference type="PIRSR" id="PIRSR600246-1"/>
    </source>
</evidence>
<feature type="site" description="Cleavage; by autolysis" evidence="7">
    <location>
        <begin position="164"/>
        <end position="165"/>
    </location>
</feature>
<keyword evidence="3" id="KW-0068">Autocatalytic cleavage</keyword>
<evidence type="ECO:0000256" key="4">
    <source>
        <dbReference type="ARBA" id="ARBA00069124"/>
    </source>
</evidence>
<feature type="active site" description="Nucleophile" evidence="5">
    <location>
        <position position="165"/>
    </location>
</feature>
<organism evidence="8 9">
    <name type="scientific">Caulobacter vibrioides (strain NA1000 / CB15N)</name>
    <name type="common">Caulobacter crescentus</name>
    <dbReference type="NCBI Taxonomy" id="565050"/>
    <lineage>
        <taxon>Bacteria</taxon>
        <taxon>Pseudomonadati</taxon>
        <taxon>Pseudomonadota</taxon>
        <taxon>Alphaproteobacteria</taxon>
        <taxon>Caulobacterales</taxon>
        <taxon>Caulobacteraceae</taxon>
        <taxon>Caulobacter</taxon>
    </lineage>
</organism>
<dbReference type="PhylomeDB" id="A0A0H3C7D4"/>
<dbReference type="GO" id="GO:0016811">
    <property type="term" value="F:hydrolase activity, acting on carbon-nitrogen (but not peptide) bonds, in linear amides"/>
    <property type="evidence" value="ECO:0007669"/>
    <property type="project" value="UniProtKB-ARBA"/>
</dbReference>
<dbReference type="Proteomes" id="UP000001364">
    <property type="component" value="Chromosome"/>
</dbReference>
<evidence type="ECO:0000256" key="2">
    <source>
        <dbReference type="ARBA" id="ARBA00022801"/>
    </source>
</evidence>
<dbReference type="EMBL" id="CP001340">
    <property type="protein sequence ID" value="ACL94077.1"/>
    <property type="molecule type" value="Genomic_DNA"/>
</dbReference>
<proteinExistence type="predicted"/>
<dbReference type="InterPro" id="IPR029055">
    <property type="entry name" value="Ntn_hydrolases_N"/>
</dbReference>
<dbReference type="HOGENOM" id="CLU_021603_1_0_5"/>
<dbReference type="GO" id="GO:0006508">
    <property type="term" value="P:proteolysis"/>
    <property type="evidence" value="ECO:0007669"/>
    <property type="project" value="UniProtKB-KW"/>
</dbReference>
<dbReference type="PANTHER" id="PTHR10188:SF6">
    <property type="entry name" value="N(4)-(BETA-N-ACETYLGLUCOSAMINYL)-L-ASPARAGINASE"/>
    <property type="match status" value="1"/>
</dbReference>
<reference evidence="8 9" key="1">
    <citation type="journal article" date="2010" name="J. Bacteriol.">
        <title>The genetic basis of laboratory adaptation in Caulobacter crescentus.</title>
        <authorList>
            <person name="Marks M.E."/>
            <person name="Castro-Rojas C.M."/>
            <person name="Teiling C."/>
            <person name="Du L."/>
            <person name="Kapatral V."/>
            <person name="Walunas T.L."/>
            <person name="Crosson S."/>
        </authorList>
    </citation>
    <scope>NUCLEOTIDE SEQUENCE [LARGE SCALE GENOMIC DNA]</scope>
    <source>
        <strain evidence="9">NA1000 / CB15N</strain>
    </source>
</reference>
<keyword evidence="9" id="KW-1185">Reference proteome</keyword>
<dbReference type="RefSeq" id="WP_010918463.1">
    <property type="nucleotide sequence ID" value="NC_011916.1"/>
</dbReference>
<evidence type="ECO:0000313" key="9">
    <source>
        <dbReference type="Proteomes" id="UP000001364"/>
    </source>
</evidence>
<name>A0A0H3C7D4_CAUVN</name>
<dbReference type="SMR" id="A0A0H3C7D4"/>
<feature type="binding site" evidence="6">
    <location>
        <begin position="215"/>
        <end position="218"/>
    </location>
    <ligand>
        <name>substrate</name>
    </ligand>
</feature>
<dbReference type="PANTHER" id="PTHR10188">
    <property type="entry name" value="L-ASPARAGINASE"/>
    <property type="match status" value="1"/>
</dbReference>
<gene>
    <name evidence="8" type="ordered locus">CCNA_00612</name>
</gene>
<dbReference type="Pfam" id="PF01112">
    <property type="entry name" value="Asparaginase_2"/>
    <property type="match status" value="1"/>
</dbReference>
<dbReference type="PATRIC" id="fig|565050.3.peg.605"/>